<evidence type="ECO:0000313" key="5">
    <source>
        <dbReference type="EMBL" id="XFO64799.1"/>
    </source>
</evidence>
<protein>
    <recommendedName>
        <fullName evidence="4">Phage tail tape measure protein domain-containing protein</fullName>
    </recommendedName>
</protein>
<sequence length="956" mass="100055">MSKVFQVAFEIAGKMGASFQSTFSSASAQMHTLGAQSAALRSNLKTLDVAYSSGVINVDSYKNAQARLKAQLEQTRSAQSGLMAAQSQQNEASKRSSQIRGRMVDTAITAAPLMAATKAAIDFETAMGGVAKQVQGARDDNGELTPTYYQMQSNVMNLSRDLRMMPSVVADTTAAAARMGVQGADALNDFVKMSVQMGVAFEGSGDVIAEQMAKIANIRGIKIDTAEGRAQIKDLADTVNYLDDQTTAKGPEIIEVLQRISGTAAQSTFSNNELAALGTTMLDLGKTPETAATGLNALMNRLATAPSQAKPFQETLVQLGIDARELQASYMMDSKGTLFSLLDQIKGLDKAQQAETLTGLFGAEYQDDISALASGMDKLRGNMDLLNDSARQGSMEKEFAAKLKLTASSIDAVKQSTAETGISLGQVFLPAIVQISGAFQAGAQHLAAFRQEHPQLTNAIVITTAGLVGFRLAWLATSFSINQYKDTVAGVKLLLASQNAQMVINKTSMLMSAGASKAAAAGQWLFNASLYGCPVVWIVAGLAAIVAAGYLLYQNFDKVKAFCETMWDNPTAKILFFVTGPIGLLVGAGVGIIANWETVKAWFVTLWNDPSAAVGQFTSYVQSKFSNAYNAGAQFAGNLSSSISSGINSAINYVAALPGRITVAVTETAQAVAFGVGYMIGYIANLPGRVTVFAVNTGTALVAGIQNGINTTSEYIASGVTNMVGYISALPGEVYIFAVATGTAMTTAIGNGVNSTIQIFTELPANAAAALDGFLQTVDAWGSNIYTSVVNWVGQIPNAISSAISSAGSFVSNLIGGASGSFSAGMQAGGGSVDIASNAVGGIYGQGAFLTTFAEKSKEAAIPIDGSARSISLWQQTGDLLGINTSSQDNSPSIWQKAGDMLGAGGGGDTYKITFAPVINGANREEIMPELQRQQDSFMDRLKDVVHQQGRVSYGS</sequence>
<evidence type="ECO:0000313" key="6">
    <source>
        <dbReference type="Proteomes" id="UP000216752"/>
    </source>
</evidence>
<dbReference type="PANTHER" id="PTHR37813">
    <property type="entry name" value="FELS-2 PROPHAGE PROTEIN"/>
    <property type="match status" value="1"/>
</dbReference>
<keyword evidence="6" id="KW-1185">Reference proteome</keyword>
<feature type="region of interest" description="Disordered" evidence="2">
    <location>
        <begin position="79"/>
        <end position="100"/>
    </location>
</feature>
<keyword evidence="1" id="KW-1188">Viral release from host cell</keyword>
<dbReference type="InterPro" id="IPR010090">
    <property type="entry name" value="Phage_tape_meas"/>
</dbReference>
<keyword evidence="3" id="KW-0812">Transmembrane</keyword>
<feature type="compositionally biased region" description="Polar residues" evidence="2">
    <location>
        <begin position="79"/>
        <end position="99"/>
    </location>
</feature>
<evidence type="ECO:0000256" key="1">
    <source>
        <dbReference type="ARBA" id="ARBA00022612"/>
    </source>
</evidence>
<evidence type="ECO:0000259" key="4">
    <source>
        <dbReference type="Pfam" id="PF10145"/>
    </source>
</evidence>
<feature type="transmembrane region" description="Helical" evidence="3">
    <location>
        <begin position="574"/>
        <end position="596"/>
    </location>
</feature>
<accession>A0ABZ3IHA0</accession>
<dbReference type="Pfam" id="PF10145">
    <property type="entry name" value="PhageMin_Tail"/>
    <property type="match status" value="1"/>
</dbReference>
<feature type="domain" description="Phage tail tape measure protein" evidence="4">
    <location>
        <begin position="155"/>
        <end position="362"/>
    </location>
</feature>
<dbReference type="PANTHER" id="PTHR37813:SF1">
    <property type="entry name" value="FELS-2 PROPHAGE PROTEIN"/>
    <property type="match status" value="1"/>
</dbReference>
<proteinExistence type="predicted"/>
<keyword evidence="3" id="KW-0472">Membrane</keyword>
<keyword evidence="3" id="KW-1133">Transmembrane helix</keyword>
<reference evidence="5" key="1">
    <citation type="submission" date="2024-05" db="EMBL/GenBank/DDBJ databases">
        <title>Isolation and characterization of Sporomusa carbonis sp. nov., a carboxydotrophic hydrogenogen in the genus of Sporomusa isolated from a charcoal burning pile.</title>
        <authorList>
            <person name="Boeer T."/>
            <person name="Rosenbaum F."/>
            <person name="Eysell L."/>
            <person name="Mueller V."/>
            <person name="Daniel R."/>
            <person name="Poehlein A."/>
        </authorList>
    </citation>
    <scope>NUCLEOTIDE SEQUENCE [LARGE SCALE GENOMIC DNA]</scope>
    <source>
        <strain evidence="5">DSM 10669</strain>
    </source>
</reference>
<organism evidence="5 6">
    <name type="scientific">Sporomusa silvacetica DSM 10669</name>
    <dbReference type="NCBI Taxonomy" id="1123289"/>
    <lineage>
        <taxon>Bacteria</taxon>
        <taxon>Bacillati</taxon>
        <taxon>Bacillota</taxon>
        <taxon>Negativicutes</taxon>
        <taxon>Selenomonadales</taxon>
        <taxon>Sporomusaceae</taxon>
        <taxon>Sporomusa</taxon>
    </lineage>
</organism>
<evidence type="ECO:0000256" key="2">
    <source>
        <dbReference type="SAM" id="MobiDB-lite"/>
    </source>
</evidence>
<evidence type="ECO:0000256" key="3">
    <source>
        <dbReference type="SAM" id="Phobius"/>
    </source>
</evidence>
<dbReference type="NCBIfam" id="TIGR01760">
    <property type="entry name" value="tape_meas_TP901"/>
    <property type="match status" value="1"/>
</dbReference>
<name>A0ABZ3IHA0_9FIRM</name>
<dbReference type="EMBL" id="CP155573">
    <property type="protein sequence ID" value="XFO64799.1"/>
    <property type="molecule type" value="Genomic_DNA"/>
</dbReference>
<feature type="transmembrane region" description="Helical" evidence="3">
    <location>
        <begin position="535"/>
        <end position="553"/>
    </location>
</feature>
<dbReference type="RefSeq" id="WP_094607730.1">
    <property type="nucleotide sequence ID" value="NZ_CP155573.1"/>
</dbReference>
<gene>
    <name evidence="5" type="ORF">SPSIL_009080</name>
</gene>
<dbReference type="Proteomes" id="UP000216752">
    <property type="component" value="Chromosome"/>
</dbReference>